<comment type="caution">
    <text evidence="1">The sequence shown here is derived from an EMBL/GenBank/DDBJ whole genome shotgun (WGS) entry which is preliminary data.</text>
</comment>
<dbReference type="EMBL" id="JAEKMH010000001">
    <property type="protein sequence ID" value="MBJ3784498.1"/>
    <property type="molecule type" value="Genomic_DNA"/>
</dbReference>
<dbReference type="Proteomes" id="UP000602124">
    <property type="component" value="Unassembled WGS sequence"/>
</dbReference>
<name>A0A934IXE4_9HYPH</name>
<dbReference type="AlphaFoldDB" id="A0A934IXE4"/>
<evidence type="ECO:0000313" key="2">
    <source>
        <dbReference type="Proteomes" id="UP000602124"/>
    </source>
</evidence>
<gene>
    <name evidence="1" type="ORF">JEQ47_07195</name>
</gene>
<sequence>MISFGLYPNGVYGRLDASNGLDIEAVVVESVARTGMSLKKGLGSAGLYDVKLRGRAESIRFLSSNFEVGADDIAFLTGDRLVAVLHGERVYVFGEVLGSIIRRSFWGALAWMLGLAGAPWFQAMVSNALYQLLTMMPEPVLDTDQVQGCHYMTSFDLWEPVADQTARIKSGRA</sequence>
<protein>
    <submittedName>
        <fullName evidence="1">Uncharacterized protein</fullName>
    </submittedName>
</protein>
<dbReference type="RefSeq" id="WP_198875654.1">
    <property type="nucleotide sequence ID" value="NZ_JAEKMH010000001.1"/>
</dbReference>
<accession>A0A934IXE4</accession>
<evidence type="ECO:0000313" key="1">
    <source>
        <dbReference type="EMBL" id="MBJ3784498.1"/>
    </source>
</evidence>
<reference evidence="1" key="1">
    <citation type="submission" date="2020-12" db="EMBL/GenBank/DDBJ databases">
        <title>Devosia sp. MSA67 isolated from Mo River.</title>
        <authorList>
            <person name="Ma F."/>
            <person name="Zi Z."/>
        </authorList>
    </citation>
    <scope>NUCLEOTIDE SEQUENCE</scope>
    <source>
        <strain evidence="1">MSA67</strain>
    </source>
</reference>
<keyword evidence="2" id="KW-1185">Reference proteome</keyword>
<organism evidence="1 2">
    <name type="scientific">Devosia sediminis</name>
    <dbReference type="NCBI Taxonomy" id="2798801"/>
    <lineage>
        <taxon>Bacteria</taxon>
        <taxon>Pseudomonadati</taxon>
        <taxon>Pseudomonadota</taxon>
        <taxon>Alphaproteobacteria</taxon>
        <taxon>Hyphomicrobiales</taxon>
        <taxon>Devosiaceae</taxon>
        <taxon>Devosia</taxon>
    </lineage>
</organism>
<proteinExistence type="predicted"/>